<reference evidence="11 12" key="2">
    <citation type="journal article" date="2008" name="Int. J. Syst. Evol. Microbiol.">
        <title>Methanocella paludicola gen. nov., sp. nov., a methane-producing archaeon, the first isolate of the lineage 'Rice Cluster I', and proposal of the new archaeal order Methanocellales ord. nov.</title>
        <authorList>
            <person name="Sakai S."/>
            <person name="Imachi H."/>
            <person name="Hanada S."/>
            <person name="Ohashi A."/>
            <person name="Harada H."/>
            <person name="Kamagata Y."/>
        </authorList>
    </citation>
    <scope>NUCLEOTIDE SEQUENCE [LARGE SCALE GENOMIC DNA]</scope>
    <source>
        <strain evidence="12">DSM 17711 / JCM 13418 / NBRC 101707 / SANAE</strain>
    </source>
</reference>
<dbReference type="PRINTS" id="PR00344">
    <property type="entry name" value="BCTRLSENSOR"/>
</dbReference>
<dbReference type="InterPro" id="IPR000014">
    <property type="entry name" value="PAS"/>
</dbReference>
<dbReference type="GO" id="GO:0005524">
    <property type="term" value="F:ATP binding"/>
    <property type="evidence" value="ECO:0007669"/>
    <property type="project" value="UniProtKB-KW"/>
</dbReference>
<keyword evidence="4 11" id="KW-0418">Kinase</keyword>
<feature type="domain" description="PAC" evidence="10">
    <location>
        <begin position="193"/>
        <end position="244"/>
    </location>
</feature>
<evidence type="ECO:0000313" key="11">
    <source>
        <dbReference type="EMBL" id="BAI60607.1"/>
    </source>
</evidence>
<name>D1YVY5_METPS</name>
<dbReference type="NCBIfam" id="TIGR00229">
    <property type="entry name" value="sensory_box"/>
    <property type="match status" value="1"/>
</dbReference>
<dbReference type="PROSITE" id="PS50113">
    <property type="entry name" value="PAC"/>
    <property type="match status" value="1"/>
</dbReference>
<keyword evidence="6" id="KW-0902">Two-component regulatory system</keyword>
<protein>
    <submittedName>
        <fullName evidence="11">Histidine kinase</fullName>
    </submittedName>
</protein>
<evidence type="ECO:0000259" key="9">
    <source>
        <dbReference type="PROSITE" id="PS50112"/>
    </source>
</evidence>
<accession>D1YVY5</accession>
<dbReference type="SMART" id="SM00387">
    <property type="entry name" value="HATPase_c"/>
    <property type="match status" value="1"/>
</dbReference>
<dbReference type="InterPro" id="IPR000700">
    <property type="entry name" value="PAS-assoc_C"/>
</dbReference>
<evidence type="ECO:0000256" key="5">
    <source>
        <dbReference type="ARBA" id="ARBA00022840"/>
    </source>
</evidence>
<keyword evidence="7" id="KW-1133">Transmembrane helix</keyword>
<keyword evidence="7" id="KW-0812">Transmembrane</keyword>
<dbReference type="SUPFAM" id="SSF55785">
    <property type="entry name" value="PYP-like sensor domain (PAS domain)"/>
    <property type="match status" value="1"/>
</dbReference>
<dbReference type="GO" id="GO:0016301">
    <property type="term" value="F:kinase activity"/>
    <property type="evidence" value="ECO:0007669"/>
    <property type="project" value="UniProtKB-KW"/>
</dbReference>
<evidence type="ECO:0000256" key="2">
    <source>
        <dbReference type="ARBA" id="ARBA00022679"/>
    </source>
</evidence>
<evidence type="ECO:0000313" key="12">
    <source>
        <dbReference type="Proteomes" id="UP000001882"/>
    </source>
</evidence>
<feature type="transmembrane region" description="Helical" evidence="7">
    <location>
        <begin position="20"/>
        <end position="45"/>
    </location>
</feature>
<dbReference type="Gene3D" id="3.30.450.20">
    <property type="entry name" value="PAS domain"/>
    <property type="match status" value="1"/>
</dbReference>
<gene>
    <name evidence="11" type="ordered locus">MCP_0535</name>
</gene>
<dbReference type="AlphaFoldDB" id="D1YVY5"/>
<keyword evidence="7" id="KW-0472">Membrane</keyword>
<dbReference type="eggNOG" id="arCOG06516">
    <property type="taxonomic scope" value="Archaea"/>
</dbReference>
<dbReference type="SMART" id="SM00091">
    <property type="entry name" value="PAS"/>
    <property type="match status" value="1"/>
</dbReference>
<dbReference type="InterPro" id="IPR003594">
    <property type="entry name" value="HATPase_dom"/>
</dbReference>
<feature type="domain" description="PAS" evidence="9">
    <location>
        <begin position="114"/>
        <end position="166"/>
    </location>
</feature>
<sequence length="477" mass="53089">MYNAHKNPYPLSLGMYNQVVLALIIVACVFVTLYANFLLGIDAVYTHLYYLPIILAGIWYHRKSIYLALFLGLAHVSIGYYLAGSIVPSTLIRAVMFLVVAAVVSLLSERRHTLYNETRLLLESTGEGIYGIDLEGRCTFINDSAARMLGYAPDEMIGKSTHDLIHSRKMDGTPCVPEHCGVLQSIWTGEGCRISDDIFWRKDGTAIPVEYSSYPIIEDGLVRGAVVTFNDISERKKSEEEIREAKRRSELFLDIMAHDINNMNQVGIGYLGMVLGALKPGDKVDEDNIVMLERSLSSLENSSRLISNVRTLQEVETGKVRLKPINLCDVLSDVRDRYSRVPGRNVSINYANSPECMLEANELLKDAFSNLVSNAVKHSDPAKPLTVDITQTRISDGGNEYYMVTIADDGPGIPDDLKSKLFTKFQRGQTHAQGKGLGLYLVKSLVEDFRGRVWVEDRVPGDHTKGARFVVMLPASA</sequence>
<dbReference type="SUPFAM" id="SSF55874">
    <property type="entry name" value="ATPase domain of HSP90 chaperone/DNA topoisomerase II/histidine kinase"/>
    <property type="match status" value="1"/>
</dbReference>
<evidence type="ECO:0000256" key="3">
    <source>
        <dbReference type="ARBA" id="ARBA00022741"/>
    </source>
</evidence>
<dbReference type="PROSITE" id="PS50109">
    <property type="entry name" value="HIS_KIN"/>
    <property type="match status" value="1"/>
</dbReference>
<proteinExistence type="predicted"/>
<organism evidence="11 12">
    <name type="scientific">Methanocella paludicola (strain DSM 17711 / JCM 13418 / NBRC 101707 / SANAE)</name>
    <dbReference type="NCBI Taxonomy" id="304371"/>
    <lineage>
        <taxon>Archaea</taxon>
        <taxon>Methanobacteriati</taxon>
        <taxon>Methanobacteriota</taxon>
        <taxon>Stenosarchaea group</taxon>
        <taxon>Methanomicrobia</taxon>
        <taxon>Methanocellales</taxon>
        <taxon>Methanocellaceae</taxon>
        <taxon>Methanocella</taxon>
    </lineage>
</organism>
<keyword evidence="12" id="KW-1185">Reference proteome</keyword>
<evidence type="ECO:0000259" key="10">
    <source>
        <dbReference type="PROSITE" id="PS50113"/>
    </source>
</evidence>
<dbReference type="Gene3D" id="3.30.565.10">
    <property type="entry name" value="Histidine kinase-like ATPase, C-terminal domain"/>
    <property type="match status" value="1"/>
</dbReference>
<dbReference type="Pfam" id="PF00989">
    <property type="entry name" value="PAS"/>
    <property type="match status" value="1"/>
</dbReference>
<keyword evidence="1" id="KW-0597">Phosphoprotein</keyword>
<dbReference type="EMBL" id="AP011532">
    <property type="protein sequence ID" value="BAI60607.1"/>
    <property type="molecule type" value="Genomic_DNA"/>
</dbReference>
<feature type="transmembrane region" description="Helical" evidence="7">
    <location>
        <begin position="65"/>
        <end position="84"/>
    </location>
</feature>
<dbReference type="eggNOG" id="arCOG02329">
    <property type="taxonomic scope" value="Archaea"/>
</dbReference>
<dbReference type="PROSITE" id="PS50112">
    <property type="entry name" value="PAS"/>
    <property type="match status" value="1"/>
</dbReference>
<dbReference type="eggNOG" id="arCOG06940">
    <property type="taxonomic scope" value="Archaea"/>
</dbReference>
<dbReference type="Proteomes" id="UP000001882">
    <property type="component" value="Chromosome"/>
</dbReference>
<dbReference type="GO" id="GO:0000160">
    <property type="term" value="P:phosphorelay signal transduction system"/>
    <property type="evidence" value="ECO:0007669"/>
    <property type="project" value="UniProtKB-KW"/>
</dbReference>
<evidence type="ECO:0000256" key="7">
    <source>
        <dbReference type="SAM" id="Phobius"/>
    </source>
</evidence>
<dbReference type="KEGG" id="mpd:MCP_0535"/>
<dbReference type="CDD" id="cd00130">
    <property type="entry name" value="PAS"/>
    <property type="match status" value="1"/>
</dbReference>
<dbReference type="RefSeq" id="WP_012899287.1">
    <property type="nucleotide sequence ID" value="NC_013665.1"/>
</dbReference>
<dbReference type="Gene3D" id="1.10.287.130">
    <property type="match status" value="1"/>
</dbReference>
<evidence type="ECO:0000256" key="4">
    <source>
        <dbReference type="ARBA" id="ARBA00022777"/>
    </source>
</evidence>
<reference evidence="12" key="3">
    <citation type="journal article" date="2011" name="PLoS ONE">
        <title>Genome sequence of a mesophilic hydrogenotrophic methanogen Methanocella paludicola, the first cultivated representative of the order Methanocellales.</title>
        <authorList>
            <person name="Sakai S."/>
            <person name="Takaki Y."/>
            <person name="Shimamura S."/>
            <person name="Sekine M."/>
            <person name="Tajima T."/>
            <person name="Kosugi H."/>
            <person name="Ichikawa N."/>
            <person name="Tasumi E."/>
            <person name="Hiraki A.T."/>
            <person name="Shimizu A."/>
            <person name="Kato Y."/>
            <person name="Nishiko R."/>
            <person name="Mori K."/>
            <person name="Fujita N."/>
            <person name="Imachi H."/>
            <person name="Takai K."/>
        </authorList>
    </citation>
    <scope>NUCLEOTIDE SEQUENCE [LARGE SCALE GENOMIC DNA]</scope>
    <source>
        <strain evidence="12">DSM 17711 / JCM 13418 / NBRC 101707 / SANAE</strain>
    </source>
</reference>
<dbReference type="PANTHER" id="PTHR43065:SF10">
    <property type="entry name" value="PEROXIDE STRESS-ACTIVATED HISTIDINE KINASE MAK3"/>
    <property type="match status" value="1"/>
</dbReference>
<dbReference type="InterPro" id="IPR001610">
    <property type="entry name" value="PAC"/>
</dbReference>
<evidence type="ECO:0000259" key="8">
    <source>
        <dbReference type="PROSITE" id="PS50109"/>
    </source>
</evidence>
<dbReference type="PROSITE" id="PS51257">
    <property type="entry name" value="PROKAR_LIPOPROTEIN"/>
    <property type="match status" value="1"/>
</dbReference>
<dbReference type="GO" id="GO:0006355">
    <property type="term" value="P:regulation of DNA-templated transcription"/>
    <property type="evidence" value="ECO:0007669"/>
    <property type="project" value="InterPro"/>
</dbReference>
<dbReference type="InterPro" id="IPR036890">
    <property type="entry name" value="HATPase_C_sf"/>
</dbReference>
<feature type="domain" description="Histidine kinase" evidence="8">
    <location>
        <begin position="255"/>
        <end position="477"/>
    </location>
</feature>
<dbReference type="InterPro" id="IPR005467">
    <property type="entry name" value="His_kinase_dom"/>
</dbReference>
<evidence type="ECO:0000256" key="1">
    <source>
        <dbReference type="ARBA" id="ARBA00022553"/>
    </source>
</evidence>
<dbReference type="InterPro" id="IPR004358">
    <property type="entry name" value="Sig_transdc_His_kin-like_C"/>
</dbReference>
<keyword evidence="2" id="KW-0808">Transferase</keyword>
<keyword evidence="3" id="KW-0547">Nucleotide-binding</keyword>
<dbReference type="SMART" id="SM00086">
    <property type="entry name" value="PAC"/>
    <property type="match status" value="1"/>
</dbReference>
<dbReference type="GeneID" id="8682973"/>
<dbReference type="CDD" id="cd00075">
    <property type="entry name" value="HATPase"/>
    <property type="match status" value="1"/>
</dbReference>
<dbReference type="STRING" id="304371.MCP_0535"/>
<dbReference type="InParanoid" id="D1YVY5"/>
<dbReference type="InterPro" id="IPR013767">
    <property type="entry name" value="PAS_fold"/>
</dbReference>
<dbReference type="PANTHER" id="PTHR43065">
    <property type="entry name" value="SENSOR HISTIDINE KINASE"/>
    <property type="match status" value="1"/>
</dbReference>
<keyword evidence="5" id="KW-0067">ATP-binding</keyword>
<evidence type="ECO:0000256" key="6">
    <source>
        <dbReference type="ARBA" id="ARBA00023012"/>
    </source>
</evidence>
<dbReference type="InterPro" id="IPR035965">
    <property type="entry name" value="PAS-like_dom_sf"/>
</dbReference>
<dbReference type="Pfam" id="PF02518">
    <property type="entry name" value="HATPase_c"/>
    <property type="match status" value="1"/>
</dbReference>
<reference evidence="11 12" key="1">
    <citation type="journal article" date="2007" name="Appl. Environ. Microbiol.">
        <title>Isolation of key methanogens for global methane emission from rice paddy fields: a novel isolate affiliated with the clone cluster rice cluster I.</title>
        <authorList>
            <person name="Sakai S."/>
            <person name="Imachi H."/>
            <person name="Sekiguchi Y."/>
            <person name="Ohashi A."/>
            <person name="Harada H."/>
            <person name="Kamagata Y."/>
        </authorList>
    </citation>
    <scope>NUCLEOTIDE SEQUENCE [LARGE SCALE GENOMIC DNA]</scope>
    <source>
        <strain evidence="12">DSM 17711 / JCM 13418 / NBRC 101707 / SANAE</strain>
    </source>
</reference>